<dbReference type="InParanoid" id="A0A168QAT4"/>
<dbReference type="Pfam" id="PF02752">
    <property type="entry name" value="Arrestin_C"/>
    <property type="match status" value="1"/>
</dbReference>
<dbReference type="PANTHER" id="PTHR11188:SF17">
    <property type="entry name" value="FI21816P1"/>
    <property type="match status" value="1"/>
</dbReference>
<dbReference type="InterPro" id="IPR014756">
    <property type="entry name" value="Ig_E-set"/>
</dbReference>
<evidence type="ECO:0000256" key="1">
    <source>
        <dbReference type="SAM" id="MobiDB-lite"/>
    </source>
</evidence>
<organism evidence="3">
    <name type="scientific">Absidia glauca</name>
    <name type="common">Pin mould</name>
    <dbReference type="NCBI Taxonomy" id="4829"/>
    <lineage>
        <taxon>Eukaryota</taxon>
        <taxon>Fungi</taxon>
        <taxon>Fungi incertae sedis</taxon>
        <taxon>Mucoromycota</taxon>
        <taxon>Mucoromycotina</taxon>
        <taxon>Mucoromycetes</taxon>
        <taxon>Mucorales</taxon>
        <taxon>Cunninghamellaceae</taxon>
        <taxon>Absidia</taxon>
    </lineage>
</organism>
<proteinExistence type="predicted"/>
<dbReference type="Gene3D" id="2.60.40.640">
    <property type="match status" value="2"/>
</dbReference>
<dbReference type="InterPro" id="IPR011021">
    <property type="entry name" value="Arrestin-like_N"/>
</dbReference>
<dbReference type="Pfam" id="PF00339">
    <property type="entry name" value="Arrestin_N"/>
    <property type="match status" value="1"/>
</dbReference>
<sequence length="699" mass="78494">MLNRGKTNKTIDIRLDEEKFYFPGEVIKGVVLVHPKSPTKTNHIIVRFSGQVFISVKDKETINLFSKTKILPISTEDSKASHVLDAKQHSFPFEFVVPSELPSTMEFGKRKARVKYILTAIHDRPMVPESLCSKVSYSVPILELVDVTKMPFIKSQEKSMDILLPGAKYNKKCQTTGSMPRFGYTRGEILPLKVVINHFESFSKPNALEVELVRTVEIRTQRNTATTEDILKVVKQDIKIIGPYNFSQSTTCQLMIPTSTPPTIRFKDKTLHIHYKVRVRVRLGKADNTAPSTLEMPFVVGTWPRADIPIDDDDDDELIQLLGETMLSDDDDDYGDQDGDVGNGNGPYESDRREANLSLSSHQKRYSVLSSSSATTLTMQKNSTLVGRSDSTQSRVSHKSVGSVSSWRSSQSLENNNLSRTTSASLAPGDPQQYQHQQQMYQGYGRNSTSSDMIYPSSNHLNRSSSTPDLLANPTSFSYQGHYTGGPYLQHQNTYPLHENRQSLYEDGMHRGSAPYYQQGPSSYPTPPTQQQQQQYIPYSNNLDRGSTSPSSSLSSYSPYQHHRMGSEEYRPMGIPSPQQQQVLPPPLIDDVPTKVLQPMPTASTSTNPTINRFRPQTATSHPSDSGNSNAVHRNGDFYDGFQDNGNGTKNTAPISDDDDDDDDDDSDDGDLFVIIERKKKQAEREMRQKQRTMYTVTE</sequence>
<feature type="compositionally biased region" description="Low complexity" evidence="1">
    <location>
        <begin position="547"/>
        <end position="560"/>
    </location>
</feature>
<feature type="domain" description="Arrestin C-terminal-like" evidence="2">
    <location>
        <begin position="169"/>
        <end position="304"/>
    </location>
</feature>
<feature type="compositionally biased region" description="Low complexity" evidence="1">
    <location>
        <begin position="367"/>
        <end position="378"/>
    </location>
</feature>
<feature type="compositionally biased region" description="Low complexity" evidence="1">
    <location>
        <begin position="432"/>
        <end position="444"/>
    </location>
</feature>
<feature type="compositionally biased region" description="Polar residues" evidence="1">
    <location>
        <begin position="601"/>
        <end position="632"/>
    </location>
</feature>
<evidence type="ECO:0000313" key="3">
    <source>
        <dbReference type="EMBL" id="SAM04120.1"/>
    </source>
</evidence>
<gene>
    <name evidence="3" type="primary">ABSGL_09980.1 scaffold 11783</name>
</gene>
<dbReference type="GO" id="GO:0015031">
    <property type="term" value="P:protein transport"/>
    <property type="evidence" value="ECO:0007669"/>
    <property type="project" value="TreeGrafter"/>
</dbReference>
<feature type="region of interest" description="Disordered" evidence="1">
    <location>
        <begin position="509"/>
        <end position="671"/>
    </location>
</feature>
<dbReference type="EMBL" id="LT554349">
    <property type="protein sequence ID" value="SAM04120.1"/>
    <property type="molecule type" value="Genomic_DNA"/>
</dbReference>
<reference evidence="3" key="1">
    <citation type="submission" date="2016-04" db="EMBL/GenBank/DDBJ databases">
        <authorList>
            <person name="Evans L.H."/>
            <person name="Alamgir A."/>
            <person name="Owens N."/>
            <person name="Weber N.D."/>
            <person name="Virtaneva K."/>
            <person name="Barbian K."/>
            <person name="Babar A."/>
            <person name="Rosenke K."/>
        </authorList>
    </citation>
    <scope>NUCLEOTIDE SEQUENCE [LARGE SCALE GENOMIC DNA]</scope>
    <source>
        <strain evidence="3">CBS 101.48</strain>
    </source>
</reference>
<feature type="compositionally biased region" description="Polar residues" evidence="1">
    <location>
        <begin position="413"/>
        <end position="425"/>
    </location>
</feature>
<feature type="compositionally biased region" description="Polar residues" evidence="1">
    <location>
        <begin position="445"/>
        <end position="473"/>
    </location>
</feature>
<dbReference type="Proteomes" id="UP000078561">
    <property type="component" value="Unassembled WGS sequence"/>
</dbReference>
<dbReference type="SUPFAM" id="SSF81296">
    <property type="entry name" value="E set domains"/>
    <property type="match status" value="2"/>
</dbReference>
<feature type="compositionally biased region" description="Polar residues" evidence="1">
    <location>
        <begin position="379"/>
        <end position="393"/>
    </location>
</feature>
<dbReference type="InterPro" id="IPR014752">
    <property type="entry name" value="Arrestin-like_C"/>
</dbReference>
<dbReference type="OrthoDB" id="7785529at2759"/>
<evidence type="ECO:0000313" key="4">
    <source>
        <dbReference type="Proteomes" id="UP000078561"/>
    </source>
</evidence>
<feature type="compositionally biased region" description="Low complexity" evidence="1">
    <location>
        <begin position="515"/>
        <end position="540"/>
    </location>
</feature>
<feature type="region of interest" description="Disordered" evidence="1">
    <location>
        <begin position="326"/>
        <end position="473"/>
    </location>
</feature>
<feature type="compositionally biased region" description="Acidic residues" evidence="1">
    <location>
        <begin position="656"/>
        <end position="671"/>
    </location>
</feature>
<feature type="compositionally biased region" description="Acidic residues" evidence="1">
    <location>
        <begin position="327"/>
        <end position="339"/>
    </location>
</feature>
<dbReference type="AlphaFoldDB" id="A0A168QAT4"/>
<protein>
    <recommendedName>
        <fullName evidence="2">Arrestin C-terminal-like domain-containing protein</fullName>
    </recommendedName>
</protein>
<dbReference type="OMA" id="RIHYKIR"/>
<feature type="compositionally biased region" description="Low complexity" evidence="1">
    <location>
        <begin position="399"/>
        <end position="412"/>
    </location>
</feature>
<dbReference type="InterPro" id="IPR050357">
    <property type="entry name" value="Arrestin_domain-protein"/>
</dbReference>
<dbReference type="GO" id="GO:0005737">
    <property type="term" value="C:cytoplasm"/>
    <property type="evidence" value="ECO:0007669"/>
    <property type="project" value="TreeGrafter"/>
</dbReference>
<dbReference type="STRING" id="4829.A0A168QAT4"/>
<accession>A0A168QAT4</accession>
<dbReference type="SMART" id="SM01017">
    <property type="entry name" value="Arrestin_C"/>
    <property type="match status" value="1"/>
</dbReference>
<name>A0A168QAT4_ABSGL</name>
<dbReference type="InterPro" id="IPR011022">
    <property type="entry name" value="Arrestin_C-like"/>
</dbReference>
<dbReference type="PANTHER" id="PTHR11188">
    <property type="entry name" value="ARRESTIN DOMAIN CONTAINING PROTEIN"/>
    <property type="match status" value="1"/>
</dbReference>
<keyword evidence="4" id="KW-1185">Reference proteome</keyword>
<evidence type="ECO:0000259" key="2">
    <source>
        <dbReference type="SMART" id="SM01017"/>
    </source>
</evidence>
<feature type="compositionally biased region" description="Polar residues" evidence="1">
    <location>
        <begin position="644"/>
        <end position="654"/>
    </location>
</feature>